<comment type="caution">
    <text evidence="3">The sequence shown here is derived from an EMBL/GenBank/DDBJ whole genome shotgun (WGS) entry which is preliminary data.</text>
</comment>
<feature type="domain" description="Ubiquitin-like" evidence="2">
    <location>
        <begin position="52"/>
        <end position="112"/>
    </location>
</feature>
<dbReference type="Gene3D" id="3.10.20.90">
    <property type="entry name" value="Phosphatidylinositol 3-kinase Catalytic Subunit, Chain A, domain 1"/>
    <property type="match status" value="1"/>
</dbReference>
<dbReference type="InterPro" id="IPR029071">
    <property type="entry name" value="Ubiquitin-like_domsf"/>
</dbReference>
<reference evidence="3 4" key="1">
    <citation type="submission" date="2024-01" db="EMBL/GenBank/DDBJ databases">
        <title>The genomes of 5 underutilized Papilionoideae crops provide insights into root nodulation and disease resistanc.</title>
        <authorList>
            <person name="Yuan L."/>
        </authorList>
    </citation>
    <scope>NUCLEOTIDE SEQUENCE [LARGE SCALE GENOMIC DNA]</scope>
    <source>
        <strain evidence="3">ZHUSHIDOU_FW_LH</strain>
        <tissue evidence="3">Leaf</tissue>
    </source>
</reference>
<organism evidence="3 4">
    <name type="scientific">Crotalaria pallida</name>
    <name type="common">Smooth rattlebox</name>
    <name type="synonym">Crotalaria striata</name>
    <dbReference type="NCBI Taxonomy" id="3830"/>
    <lineage>
        <taxon>Eukaryota</taxon>
        <taxon>Viridiplantae</taxon>
        <taxon>Streptophyta</taxon>
        <taxon>Embryophyta</taxon>
        <taxon>Tracheophyta</taxon>
        <taxon>Spermatophyta</taxon>
        <taxon>Magnoliopsida</taxon>
        <taxon>eudicotyledons</taxon>
        <taxon>Gunneridae</taxon>
        <taxon>Pentapetalae</taxon>
        <taxon>rosids</taxon>
        <taxon>fabids</taxon>
        <taxon>Fabales</taxon>
        <taxon>Fabaceae</taxon>
        <taxon>Papilionoideae</taxon>
        <taxon>50 kb inversion clade</taxon>
        <taxon>genistoids sensu lato</taxon>
        <taxon>core genistoids</taxon>
        <taxon>Crotalarieae</taxon>
        <taxon>Crotalaria</taxon>
    </lineage>
</organism>
<feature type="region of interest" description="Disordered" evidence="1">
    <location>
        <begin position="117"/>
        <end position="151"/>
    </location>
</feature>
<proteinExistence type="predicted"/>
<dbReference type="PROSITE" id="PS50053">
    <property type="entry name" value="UBIQUITIN_2"/>
    <property type="match status" value="1"/>
</dbReference>
<dbReference type="EMBL" id="JAYWIO010000001">
    <property type="protein sequence ID" value="KAK7290908.1"/>
    <property type="molecule type" value="Genomic_DNA"/>
</dbReference>
<dbReference type="AlphaFoldDB" id="A0AAN9J3S9"/>
<evidence type="ECO:0000313" key="4">
    <source>
        <dbReference type="Proteomes" id="UP001372338"/>
    </source>
</evidence>
<name>A0AAN9J3S9_CROPI</name>
<accession>A0AAN9J3S9</accession>
<evidence type="ECO:0000256" key="1">
    <source>
        <dbReference type="SAM" id="MobiDB-lite"/>
    </source>
</evidence>
<keyword evidence="4" id="KW-1185">Reference proteome</keyword>
<sequence length="151" mass="16654">MTSKCLLFAAFNSKTSQHTPLFPPSQTPTTATMVFIVPPNQPTVSLNPNPKTTTLRLLNLHIQLTLNIPISHQRLFLSLQSLSSDHNDSLPISDLGVGPYSTLTLHIPLLGGTQPPALSKPRFDFLNSKPPPNYEEEEEEDEGEEESLLIV</sequence>
<gene>
    <name evidence="3" type="ORF">RIF29_05683</name>
</gene>
<dbReference type="InterPro" id="IPR000626">
    <property type="entry name" value="Ubiquitin-like_dom"/>
</dbReference>
<evidence type="ECO:0000259" key="2">
    <source>
        <dbReference type="PROSITE" id="PS50053"/>
    </source>
</evidence>
<feature type="compositionally biased region" description="Acidic residues" evidence="1">
    <location>
        <begin position="134"/>
        <end position="151"/>
    </location>
</feature>
<dbReference type="SUPFAM" id="SSF54236">
    <property type="entry name" value="Ubiquitin-like"/>
    <property type="match status" value="1"/>
</dbReference>
<evidence type="ECO:0000313" key="3">
    <source>
        <dbReference type="EMBL" id="KAK7290908.1"/>
    </source>
</evidence>
<protein>
    <recommendedName>
        <fullName evidence="2">Ubiquitin-like domain-containing protein</fullName>
    </recommendedName>
</protein>
<dbReference type="Proteomes" id="UP001372338">
    <property type="component" value="Unassembled WGS sequence"/>
</dbReference>